<evidence type="ECO:0000313" key="2">
    <source>
        <dbReference type="EMBL" id="MFC7127127.1"/>
    </source>
</evidence>
<feature type="compositionally biased region" description="Basic and acidic residues" evidence="1">
    <location>
        <begin position="11"/>
        <end position="23"/>
    </location>
</feature>
<dbReference type="GO" id="GO:0000428">
    <property type="term" value="C:DNA-directed RNA polymerase complex"/>
    <property type="evidence" value="ECO:0007669"/>
    <property type="project" value="UniProtKB-KW"/>
</dbReference>
<protein>
    <submittedName>
        <fullName evidence="2">DNA-directed RNA polymerase subunit epsilon</fullName>
    </submittedName>
</protein>
<proteinExistence type="predicted"/>
<organism evidence="2 3">
    <name type="scientific">Halovenus rubra</name>
    <dbReference type="NCBI Taxonomy" id="869890"/>
    <lineage>
        <taxon>Archaea</taxon>
        <taxon>Methanobacteriati</taxon>
        <taxon>Methanobacteriota</taxon>
        <taxon>Stenosarchaea group</taxon>
        <taxon>Halobacteria</taxon>
        <taxon>Halobacteriales</taxon>
        <taxon>Haloarculaceae</taxon>
        <taxon>Halovenus</taxon>
    </lineage>
</organism>
<feature type="region of interest" description="Disordered" evidence="1">
    <location>
        <begin position="1"/>
        <end position="58"/>
    </location>
</feature>
<dbReference type="Proteomes" id="UP001596414">
    <property type="component" value="Unassembled WGS sequence"/>
</dbReference>
<reference evidence="2 3" key="1">
    <citation type="journal article" date="2014" name="Int. J. Syst. Evol. Microbiol.">
        <title>Complete genome sequence of Corynebacterium casei LMG S-19264T (=DSM 44701T), isolated from a smear-ripened cheese.</title>
        <authorList>
            <consortium name="US DOE Joint Genome Institute (JGI-PGF)"/>
            <person name="Walter F."/>
            <person name="Albersmeier A."/>
            <person name="Kalinowski J."/>
            <person name="Ruckert C."/>
        </authorList>
    </citation>
    <scope>NUCLEOTIDE SEQUENCE [LARGE SCALE GENOMIC DNA]</scope>
    <source>
        <strain evidence="2 3">CGMCC 4.7215</strain>
    </source>
</reference>
<keyword evidence="2" id="KW-0240">DNA-directed RNA polymerase</keyword>
<accession>A0ABD5XFI0</accession>
<evidence type="ECO:0000313" key="3">
    <source>
        <dbReference type="Proteomes" id="UP001596414"/>
    </source>
</evidence>
<dbReference type="RefSeq" id="WP_267636739.1">
    <property type="nucleotide sequence ID" value="NZ_JAODIY010000005.1"/>
</dbReference>
<dbReference type="EMBL" id="JBHSZQ010000049">
    <property type="protein sequence ID" value="MFC7127127.1"/>
    <property type="molecule type" value="Genomic_DNA"/>
</dbReference>
<name>A0ABD5XFI0_9EURY</name>
<comment type="caution">
    <text evidence="2">The sequence shown here is derived from an EMBL/GenBank/DDBJ whole genome shotgun (WGS) entry which is preliminary data.</text>
</comment>
<dbReference type="AlphaFoldDB" id="A0ABD5XFI0"/>
<feature type="compositionally biased region" description="Polar residues" evidence="1">
    <location>
        <begin position="35"/>
        <end position="50"/>
    </location>
</feature>
<keyword evidence="2" id="KW-0804">Transcription</keyword>
<gene>
    <name evidence="2" type="ORF">ACFQJ7_14035</name>
</gene>
<sequence length="244" mass="27187">MSVEHPPATESTHDRTDRRDDHIGAVAARVADWLTTATDDPASETQSLDTQPRRRDMVTPSATRIGYAQKPENEMAPRVRALHEERRAELQGNSDRLEQLDVLRVTQALCNSLDLSSWERDRVLGVVSELDPADLGGHRTISRVALVLAGRVVDAERNAWLGLDDKEWVKSQPPARLRELTDRLQRLAESDEYARLLSACDLTPASVDQLESALERELADHIDDAAFGRCPRNDPALPAFEGTI</sequence>
<evidence type="ECO:0000256" key="1">
    <source>
        <dbReference type="SAM" id="MobiDB-lite"/>
    </source>
</evidence>